<protein>
    <submittedName>
        <fullName evidence="13">Cytochrome P450</fullName>
    </submittedName>
</protein>
<feature type="binding site" description="axial binding residue" evidence="11">
    <location>
        <position position="1243"/>
    </location>
    <ligand>
        <name>heme</name>
        <dbReference type="ChEBI" id="CHEBI:30413"/>
    </ligand>
    <ligandPart>
        <name>Fe</name>
        <dbReference type="ChEBI" id="CHEBI:18248"/>
    </ligandPart>
</feature>
<dbReference type="CDD" id="cd20642">
    <property type="entry name" value="CYP72"/>
    <property type="match status" value="1"/>
</dbReference>
<comment type="similarity">
    <text evidence="2">Belongs to the cytochrome P450 family.</text>
</comment>
<keyword evidence="8 11" id="KW-0408">Iron</keyword>
<dbReference type="PRINTS" id="PR00463">
    <property type="entry name" value="EP450I"/>
</dbReference>
<evidence type="ECO:0000256" key="6">
    <source>
        <dbReference type="ARBA" id="ARBA00022989"/>
    </source>
</evidence>
<gene>
    <name evidence="13" type="ORF">Ccrd_016437</name>
</gene>
<evidence type="ECO:0000256" key="4">
    <source>
        <dbReference type="ARBA" id="ARBA00022692"/>
    </source>
</evidence>
<dbReference type="Gene3D" id="1.10.630.10">
    <property type="entry name" value="Cytochrome P450"/>
    <property type="match status" value="3"/>
</dbReference>
<dbReference type="GO" id="GO:0016705">
    <property type="term" value="F:oxidoreductase activity, acting on paired donors, with incorporation or reduction of molecular oxygen"/>
    <property type="evidence" value="ECO:0007669"/>
    <property type="project" value="InterPro"/>
</dbReference>
<evidence type="ECO:0000313" key="13">
    <source>
        <dbReference type="EMBL" id="KVI05232.1"/>
    </source>
</evidence>
<evidence type="ECO:0000313" key="14">
    <source>
        <dbReference type="Proteomes" id="UP000243975"/>
    </source>
</evidence>
<keyword evidence="9" id="KW-0503">Monooxygenase</keyword>
<evidence type="ECO:0000256" key="5">
    <source>
        <dbReference type="ARBA" id="ARBA00022723"/>
    </source>
</evidence>
<dbReference type="STRING" id="59895.A0A103Y9Y5"/>
<evidence type="ECO:0000256" key="2">
    <source>
        <dbReference type="ARBA" id="ARBA00010617"/>
    </source>
</evidence>
<dbReference type="InterPro" id="IPR001128">
    <property type="entry name" value="Cyt_P450"/>
</dbReference>
<dbReference type="OMA" id="WHVLRKN"/>
<dbReference type="InterPro" id="IPR002401">
    <property type="entry name" value="Cyt_P450_E_grp-I"/>
</dbReference>
<dbReference type="InterPro" id="IPR017972">
    <property type="entry name" value="Cyt_P450_CS"/>
</dbReference>
<evidence type="ECO:0000256" key="12">
    <source>
        <dbReference type="SAM" id="Phobius"/>
    </source>
</evidence>
<keyword evidence="7" id="KW-0560">Oxidoreductase</keyword>
<evidence type="ECO:0000256" key="1">
    <source>
        <dbReference type="ARBA" id="ARBA00004370"/>
    </source>
</evidence>
<name>A0A103Y9Y5_CYNCS</name>
<dbReference type="GO" id="GO:0016020">
    <property type="term" value="C:membrane"/>
    <property type="evidence" value="ECO:0007669"/>
    <property type="project" value="UniProtKB-SubCell"/>
</dbReference>
<evidence type="ECO:0000256" key="7">
    <source>
        <dbReference type="ARBA" id="ARBA00023002"/>
    </source>
</evidence>
<reference evidence="13 14" key="1">
    <citation type="journal article" date="2016" name="Sci. Rep.">
        <title>The genome sequence of the outbreeding globe artichoke constructed de novo incorporating a phase-aware low-pass sequencing strategy of F1 progeny.</title>
        <authorList>
            <person name="Scaglione D."/>
            <person name="Reyes-Chin-Wo S."/>
            <person name="Acquadro A."/>
            <person name="Froenicke L."/>
            <person name="Portis E."/>
            <person name="Beitel C."/>
            <person name="Tirone M."/>
            <person name="Mauro R."/>
            <person name="Lo Monaco A."/>
            <person name="Mauromicale G."/>
            <person name="Faccioli P."/>
            <person name="Cattivelli L."/>
            <person name="Rieseberg L."/>
            <person name="Michelmore R."/>
            <person name="Lanteri S."/>
        </authorList>
    </citation>
    <scope>NUCLEOTIDE SEQUENCE [LARGE SCALE GENOMIC DNA]</scope>
    <source>
        <strain evidence="13">2C</strain>
    </source>
</reference>
<dbReference type="Proteomes" id="UP000243975">
    <property type="component" value="Unassembled WGS sequence"/>
</dbReference>
<dbReference type="EMBL" id="LEKV01001882">
    <property type="protein sequence ID" value="KVI05232.1"/>
    <property type="molecule type" value="Genomic_DNA"/>
</dbReference>
<dbReference type="PROSITE" id="PS00086">
    <property type="entry name" value="CYTOCHROME_P450"/>
    <property type="match status" value="2"/>
</dbReference>
<proteinExistence type="inferred from homology"/>
<comment type="cofactor">
    <cofactor evidence="11">
        <name>heme</name>
        <dbReference type="ChEBI" id="CHEBI:30413"/>
    </cofactor>
</comment>
<keyword evidence="6 12" id="KW-1133">Transmembrane helix</keyword>
<evidence type="ECO:0000256" key="9">
    <source>
        <dbReference type="ARBA" id="ARBA00023033"/>
    </source>
</evidence>
<dbReference type="InterPro" id="IPR050665">
    <property type="entry name" value="Cytochrome_P450_Monooxygen"/>
</dbReference>
<evidence type="ECO:0000256" key="3">
    <source>
        <dbReference type="ARBA" id="ARBA00022617"/>
    </source>
</evidence>
<sequence length="1507" mass="172311">MAETAVVCVIGVAAILALYVWRVLNFLWLKPKKMEKFLRDQGLKGTPYRFMVGDLKELEKMRNEARSKPMSVTDHDIAPRVLAFFHKSVVAHGKTCFTWMGIKPMVHVSDPTMMREVLANHYQFQKPRGGNPLTKLLAKGLIDVEADEWVKRRKIINPAFHVEKLKHMVPAFYVSCSEMIHKWEEVVTKESSCEVDVWPHLQTLTADVISRTAFGSNFEEGRKIFELQRELGEMIMKAAMSIYIPGSRFLPTKSNKRMKEIDREVKAMIKSIIDKRVVAMKAGESINDDLLGILLDSNYKEIKQQGNSNFGLSIEDVIEECKLFYFAGQETTGNMLVWTMILLGQYKDWQTRAREEVLQVFGHEKPDIDGLNHLKVVSFSILDVYQSSLFIEHVNLIFNEVLRLYPPGVLLRRLVHEETKLKNIILPAGTLIQLNTLLLHHDQDIWGEDVNEFKPERFSEGVLKATKGQASYVPFGGGPRICVGQNFAMYEIDNRQSCVSVSSRRERKETVADAAADRAVPLLSDGYGAGNGGCLCCWSSIGVGLIYIEFVVVETKKDRQVSKRSRTESEMIHKWEVVTKESSCEVDVWPHLQTLTADVISRTAFGSNFEEGKKIFELQRELGELVIKAATSVYIPGSKFLPTKSNKRMKEIDREIKAKIKSIIDRRVVAMKAGESINDDLLGILLDSNYKEIKQHGNNNFGLSIDEVIEECKLFYFAGQETTGNMLVWTMILLGQHKEWQTCAREEVLQVFGEKRPDMNGLNHLKVINMIFNEVLRLYPPLGFLRRLVHEETKLRNIILPAGTLIQLNTLILHHDQDIWGEDVNEFKPERFSEELEKMRNEAGSNPMSVTDHDIAPRVLAFFHKSVVAHGKTCFTWMGIKPMVHVSDPTMIREVLANHYQFQKPRGGNPLTKLLTKGLADVEADEWVKHRKIINPAFHVEKLKHMVPAFYVSCSEMIHRWEEVVTKESSCEVDVWPHLQTLTADVISRTAFGSNFEEGRKIFELQRELGEMIMKAAMSIYIPGSQFLPTKSNKRMKEIDLEVKAMIKSIIDKRVVAMKAGESINDDLLGILLDSNHKEIKQQGNSNFGLSIEDVIEECKLFYFAGQETTANMLVWTMILLGQYKDWQTRAREEVLQVFGHEKPDIDGLNHLKVVNMIFNEVLRLYPPGVLLRRLVHEETKLKNIILPAGTLIQLNTLLLHHDQDIWGEDVNEFKPERFSEGVLKATKGQASYFPFGGGPRICVGQNFAMLEAKMALVMILQHFSFDLSSEMIQKWEEMVTKESSCEVDVWPHLQTLAADVISRTSFGSSFEEGRKIFELQKELGEFVIEAIMSVYIPGSKFLPTKSNIRMKEIDEEVKAKIKGIINKRVVAMKNGESINDDLLGILLDSNYKEIKQHENSNFGLSIEEVVEECKLFYLAGQVTTGNMLVWTMILLGQYKDWQTRAREEILQVFGGKRPDIDGLNHLKVVSFSIFQMYHNYLHVEYVEILPHLFCILIFSFTDQHDF</sequence>
<feature type="transmembrane region" description="Helical" evidence="12">
    <location>
        <begin position="7"/>
        <end position="29"/>
    </location>
</feature>
<accession>A0A103Y9Y5</accession>
<dbReference type="InterPro" id="IPR036396">
    <property type="entry name" value="Cyt_P450_sf"/>
</dbReference>
<evidence type="ECO:0000256" key="11">
    <source>
        <dbReference type="PIRSR" id="PIRSR602401-1"/>
    </source>
</evidence>
<dbReference type="Gene3D" id="1.20.120.990">
    <property type="entry name" value="Glycosyltransferase family 88, C-terminal domain"/>
    <property type="match status" value="1"/>
</dbReference>
<evidence type="ECO:0000256" key="8">
    <source>
        <dbReference type="ARBA" id="ARBA00023004"/>
    </source>
</evidence>
<dbReference type="GO" id="GO:0005506">
    <property type="term" value="F:iron ion binding"/>
    <property type="evidence" value="ECO:0007669"/>
    <property type="project" value="InterPro"/>
</dbReference>
<keyword evidence="10 12" id="KW-0472">Membrane</keyword>
<dbReference type="FunFam" id="1.10.630.10:FF:000029">
    <property type="entry name" value="Cytochrome P450 734A1"/>
    <property type="match status" value="2"/>
</dbReference>
<dbReference type="GO" id="GO:0004497">
    <property type="term" value="F:monooxygenase activity"/>
    <property type="evidence" value="ECO:0007669"/>
    <property type="project" value="UniProtKB-KW"/>
</dbReference>
<keyword evidence="3 11" id="KW-0349">Heme</keyword>
<dbReference type="SUPFAM" id="SSF48264">
    <property type="entry name" value="Cytochrome P450"/>
    <property type="match status" value="4"/>
</dbReference>
<dbReference type="PANTHER" id="PTHR24282">
    <property type="entry name" value="CYTOCHROME P450 FAMILY MEMBER"/>
    <property type="match status" value="1"/>
</dbReference>
<dbReference type="PANTHER" id="PTHR24282:SF234">
    <property type="entry name" value="CYTOCHROME P450-RELATED"/>
    <property type="match status" value="1"/>
</dbReference>
<dbReference type="Pfam" id="PF00067">
    <property type="entry name" value="p450"/>
    <property type="match status" value="3"/>
</dbReference>
<dbReference type="PRINTS" id="PR00385">
    <property type="entry name" value="P450"/>
</dbReference>
<keyword evidence="5 11" id="KW-0479">Metal-binding</keyword>
<dbReference type="GO" id="GO:0020037">
    <property type="term" value="F:heme binding"/>
    <property type="evidence" value="ECO:0007669"/>
    <property type="project" value="InterPro"/>
</dbReference>
<dbReference type="Gramene" id="KVI05232">
    <property type="protein sequence ID" value="KVI05232"/>
    <property type="gene ID" value="Ccrd_016437"/>
</dbReference>
<comment type="subcellular location">
    <subcellularLocation>
        <location evidence="1">Membrane</location>
    </subcellularLocation>
</comment>
<keyword evidence="4 12" id="KW-0812">Transmembrane</keyword>
<evidence type="ECO:0000256" key="10">
    <source>
        <dbReference type="ARBA" id="ARBA00023136"/>
    </source>
</evidence>
<comment type="caution">
    <text evidence="13">The sequence shown here is derived from an EMBL/GenBank/DDBJ whole genome shotgun (WGS) entry which is preliminary data.</text>
</comment>
<organism evidence="13 14">
    <name type="scientific">Cynara cardunculus var. scolymus</name>
    <name type="common">Globe artichoke</name>
    <name type="synonym">Cynara scolymus</name>
    <dbReference type="NCBI Taxonomy" id="59895"/>
    <lineage>
        <taxon>Eukaryota</taxon>
        <taxon>Viridiplantae</taxon>
        <taxon>Streptophyta</taxon>
        <taxon>Embryophyta</taxon>
        <taxon>Tracheophyta</taxon>
        <taxon>Spermatophyta</taxon>
        <taxon>Magnoliopsida</taxon>
        <taxon>eudicotyledons</taxon>
        <taxon>Gunneridae</taxon>
        <taxon>Pentapetalae</taxon>
        <taxon>asterids</taxon>
        <taxon>campanulids</taxon>
        <taxon>Asterales</taxon>
        <taxon>Asteraceae</taxon>
        <taxon>Carduoideae</taxon>
        <taxon>Cardueae</taxon>
        <taxon>Carduinae</taxon>
        <taxon>Cynara</taxon>
    </lineage>
</organism>
<keyword evidence="14" id="KW-1185">Reference proteome</keyword>